<evidence type="ECO:0000313" key="1">
    <source>
        <dbReference type="EMBL" id="XDV57960.1"/>
    </source>
</evidence>
<protein>
    <submittedName>
        <fullName evidence="1">Uncharacterized protein</fullName>
    </submittedName>
</protein>
<dbReference type="EMBL" id="CP165734">
    <property type="protein sequence ID" value="XDV57960.1"/>
    <property type="molecule type" value="Genomic_DNA"/>
</dbReference>
<name>A0AB39XJ76_9BRAD</name>
<organism evidence="1">
    <name type="scientific">Bradyrhizobium sp. LLZ17</name>
    <dbReference type="NCBI Taxonomy" id="3239388"/>
    <lineage>
        <taxon>Bacteria</taxon>
        <taxon>Pseudomonadati</taxon>
        <taxon>Pseudomonadota</taxon>
        <taxon>Alphaproteobacteria</taxon>
        <taxon>Hyphomicrobiales</taxon>
        <taxon>Nitrobacteraceae</taxon>
        <taxon>Bradyrhizobium</taxon>
    </lineage>
</organism>
<reference evidence="1" key="1">
    <citation type="submission" date="2024-08" db="EMBL/GenBank/DDBJ databases">
        <authorList>
            <person name="Chaddad Z."/>
            <person name="Lamrabet M."/>
            <person name="Bouhnik O."/>
            <person name="Alami S."/>
            <person name="Wipf D."/>
            <person name="Courty P.E."/>
            <person name="Missbah El Idrissi M."/>
        </authorList>
    </citation>
    <scope>NUCLEOTIDE SEQUENCE</scope>
    <source>
        <strain evidence="1">LLZ17</strain>
    </source>
</reference>
<accession>A0AB39XJ76</accession>
<proteinExistence type="predicted"/>
<sequence length="127" mass="13303">MAVLVRLRASGGIAVSARAFARLPDGGQVDGSIFTQPLNIVAHEDIPHRPIDQACSREQSQLPRHHFIKARMRQIARRGAIVSSANPISVCPEAAAARANSAHAEGRHVRACTASNGSDGGTPIGAP</sequence>
<gene>
    <name evidence="1" type="ORF">AB8Z38_36840</name>
</gene>
<dbReference type="RefSeq" id="WP_369722422.1">
    <property type="nucleotide sequence ID" value="NZ_CP165734.1"/>
</dbReference>
<dbReference type="AlphaFoldDB" id="A0AB39XJ76"/>